<dbReference type="InterPro" id="IPR036919">
    <property type="entry name" value="Ribo_uL30_ferredoxin-like_sf"/>
</dbReference>
<dbReference type="PIRSF" id="PIRSF002211">
    <property type="entry name" value="Ribosomal_L30_bac-type"/>
    <property type="match status" value="1"/>
</dbReference>
<dbReference type="PANTHER" id="PTHR15892">
    <property type="entry name" value="MITOCHONDRIAL RIBOSOMAL PROTEIN L30"/>
    <property type="match status" value="1"/>
</dbReference>
<keyword evidence="9" id="KW-1185">Reference proteome</keyword>
<dbReference type="NCBIfam" id="TIGR01308">
    <property type="entry name" value="rpmD_bact"/>
    <property type="match status" value="1"/>
</dbReference>
<dbReference type="GO" id="GO:0006412">
    <property type="term" value="P:translation"/>
    <property type="evidence" value="ECO:0007669"/>
    <property type="project" value="UniProtKB-UniRule"/>
</dbReference>
<evidence type="ECO:0000256" key="5">
    <source>
        <dbReference type="HAMAP-Rule" id="MF_01371"/>
    </source>
</evidence>
<proteinExistence type="inferred from homology"/>
<evidence type="ECO:0000259" key="7">
    <source>
        <dbReference type="Pfam" id="PF00327"/>
    </source>
</evidence>
<organism evidence="8 9">
    <name type="scientific">Candidatus Ichthyocystis hellenicum</name>
    <dbReference type="NCBI Taxonomy" id="1561003"/>
    <lineage>
        <taxon>Bacteria</taxon>
        <taxon>Pseudomonadati</taxon>
        <taxon>Pseudomonadota</taxon>
        <taxon>Betaproteobacteria</taxon>
        <taxon>Burkholderiales</taxon>
        <taxon>Candidatus Ichthyocystis</taxon>
    </lineage>
</organism>
<evidence type="ECO:0000256" key="3">
    <source>
        <dbReference type="ARBA" id="ARBA00022980"/>
    </source>
</evidence>
<dbReference type="InterPro" id="IPR005996">
    <property type="entry name" value="Ribosomal_uL30_bac-type"/>
</dbReference>
<evidence type="ECO:0000256" key="2">
    <source>
        <dbReference type="ARBA" id="ARBA00011838"/>
    </source>
</evidence>
<evidence type="ECO:0000313" key="8">
    <source>
        <dbReference type="EMBL" id="CUT17368.1"/>
    </source>
</evidence>
<evidence type="ECO:0000313" key="9">
    <source>
        <dbReference type="Proteomes" id="UP000198651"/>
    </source>
</evidence>
<dbReference type="Pfam" id="PF00327">
    <property type="entry name" value="Ribosomal_L30"/>
    <property type="match status" value="1"/>
</dbReference>
<gene>
    <name evidence="5 8" type="primary">rpmD</name>
    <name evidence="8" type="ORF">Ark11_0523</name>
</gene>
<dbReference type="GO" id="GO:0022625">
    <property type="term" value="C:cytosolic large ribosomal subunit"/>
    <property type="evidence" value="ECO:0007669"/>
    <property type="project" value="TreeGrafter"/>
</dbReference>
<sequence length="65" mass="7315">MSTKEKKLLVRLVRSLIGVRSSHRSTVRCLGLNKLGSSREFLDTPTVRGMVDRVSYLVDCSEFEG</sequence>
<reference evidence="9" key="1">
    <citation type="submission" date="2015-11" db="EMBL/GenBank/DDBJ databases">
        <authorList>
            <person name="Seth-Smith H.M.B."/>
        </authorList>
    </citation>
    <scope>NUCLEOTIDE SEQUENCE [LARGE SCALE GENOMIC DNA]</scope>
    <source>
        <strain evidence="9">2013Ark11</strain>
    </source>
</reference>
<name>A0A0S4M5F2_9BURK</name>
<dbReference type="OrthoDB" id="9812790at2"/>
<comment type="similarity">
    <text evidence="1 5 6">Belongs to the universal ribosomal protein uL30 family.</text>
</comment>
<evidence type="ECO:0000256" key="1">
    <source>
        <dbReference type="ARBA" id="ARBA00007594"/>
    </source>
</evidence>
<dbReference type="RefSeq" id="WP_092342237.1">
    <property type="nucleotide sequence ID" value="NZ_FLSL01000099.1"/>
</dbReference>
<evidence type="ECO:0000256" key="6">
    <source>
        <dbReference type="RuleBase" id="RU003734"/>
    </source>
</evidence>
<dbReference type="CDD" id="cd01658">
    <property type="entry name" value="Ribosomal_L30"/>
    <property type="match status" value="1"/>
</dbReference>
<dbReference type="PANTHER" id="PTHR15892:SF2">
    <property type="entry name" value="LARGE RIBOSOMAL SUBUNIT PROTEIN UL30M"/>
    <property type="match status" value="1"/>
</dbReference>
<dbReference type="STRING" id="1561003.Ark11_0523"/>
<dbReference type="HAMAP" id="MF_01371_B">
    <property type="entry name" value="Ribosomal_uL30_B"/>
    <property type="match status" value="1"/>
</dbReference>
<dbReference type="InterPro" id="IPR018038">
    <property type="entry name" value="Ribosomal_uL30_CS"/>
</dbReference>
<keyword evidence="3 5" id="KW-0689">Ribosomal protein</keyword>
<accession>A0A0S4M5F2</accession>
<protein>
    <recommendedName>
        <fullName evidence="5">Large ribosomal subunit protein uL30</fullName>
    </recommendedName>
</protein>
<dbReference type="Proteomes" id="UP000198651">
    <property type="component" value="Chromosome I"/>
</dbReference>
<evidence type="ECO:0000256" key="4">
    <source>
        <dbReference type="ARBA" id="ARBA00023274"/>
    </source>
</evidence>
<comment type="subunit">
    <text evidence="2 5">Part of the 50S ribosomal subunit.</text>
</comment>
<feature type="domain" description="Large ribosomal subunit protein uL30-like ferredoxin-like fold" evidence="7">
    <location>
        <begin position="8"/>
        <end position="58"/>
    </location>
</feature>
<dbReference type="PROSITE" id="PS00634">
    <property type="entry name" value="RIBOSOMAL_L30"/>
    <property type="match status" value="1"/>
</dbReference>
<dbReference type="InterPro" id="IPR016082">
    <property type="entry name" value="Ribosomal_uL30_ferredoxin-like"/>
</dbReference>
<dbReference type="AlphaFoldDB" id="A0A0S4M5F2"/>
<dbReference type="EMBL" id="LN906597">
    <property type="protein sequence ID" value="CUT17368.1"/>
    <property type="molecule type" value="Genomic_DNA"/>
</dbReference>
<keyword evidence="4 5" id="KW-0687">Ribonucleoprotein</keyword>
<dbReference type="GO" id="GO:0003735">
    <property type="term" value="F:structural constituent of ribosome"/>
    <property type="evidence" value="ECO:0007669"/>
    <property type="project" value="InterPro"/>
</dbReference>
<dbReference type="Gene3D" id="3.30.1390.20">
    <property type="entry name" value="Ribosomal protein L30, ferredoxin-like fold domain"/>
    <property type="match status" value="1"/>
</dbReference>
<dbReference type="SUPFAM" id="SSF55129">
    <property type="entry name" value="Ribosomal protein L30p/L7e"/>
    <property type="match status" value="1"/>
</dbReference>